<keyword evidence="8 9" id="KW-0961">Cell wall biogenesis/degradation</keyword>
<dbReference type="GO" id="GO:0008360">
    <property type="term" value="P:regulation of cell shape"/>
    <property type="evidence" value="ECO:0007669"/>
    <property type="project" value="UniProtKB-UniRule"/>
</dbReference>
<keyword evidence="3" id="KW-0328">Glycosyltransferase</keyword>
<dbReference type="CDD" id="cd16913">
    <property type="entry name" value="YkuD_like"/>
    <property type="match status" value="1"/>
</dbReference>
<dbReference type="InterPro" id="IPR005490">
    <property type="entry name" value="LD_TPept_cat_dom"/>
</dbReference>
<evidence type="ECO:0000256" key="4">
    <source>
        <dbReference type="ARBA" id="ARBA00022679"/>
    </source>
</evidence>
<keyword evidence="4" id="KW-0808">Transferase</keyword>
<dbReference type="PROSITE" id="PS52029">
    <property type="entry name" value="LD_TPASE"/>
    <property type="match status" value="1"/>
</dbReference>
<dbReference type="GO" id="GO:0071972">
    <property type="term" value="F:peptidoglycan L,D-transpeptidase activity"/>
    <property type="evidence" value="ECO:0007669"/>
    <property type="project" value="TreeGrafter"/>
</dbReference>
<accession>A0A0J6SNP4</accession>
<comment type="caution">
    <text evidence="11">The sequence shown here is derived from an EMBL/GenBank/DDBJ whole genome shotgun (WGS) entry which is preliminary data.</text>
</comment>
<dbReference type="GO" id="GO:0071555">
    <property type="term" value="P:cell wall organization"/>
    <property type="evidence" value="ECO:0007669"/>
    <property type="project" value="UniProtKB-UniRule"/>
</dbReference>
<dbReference type="GO" id="GO:0016757">
    <property type="term" value="F:glycosyltransferase activity"/>
    <property type="evidence" value="ECO:0007669"/>
    <property type="project" value="UniProtKB-KW"/>
</dbReference>
<dbReference type="EMBL" id="LABX01000090">
    <property type="protein sequence ID" value="KMO35289.1"/>
    <property type="molecule type" value="Genomic_DNA"/>
</dbReference>
<dbReference type="Pfam" id="PF03734">
    <property type="entry name" value="YkuD"/>
    <property type="match status" value="1"/>
</dbReference>
<dbReference type="GO" id="GO:0005576">
    <property type="term" value="C:extracellular region"/>
    <property type="evidence" value="ECO:0007669"/>
    <property type="project" value="TreeGrafter"/>
</dbReference>
<dbReference type="OrthoDB" id="9813664at2"/>
<feature type="domain" description="L,D-TPase catalytic" evidence="10">
    <location>
        <begin position="1"/>
        <end position="48"/>
    </location>
</feature>
<dbReference type="PANTHER" id="PTHR30582">
    <property type="entry name" value="L,D-TRANSPEPTIDASE"/>
    <property type="match status" value="1"/>
</dbReference>
<evidence type="ECO:0000313" key="11">
    <source>
        <dbReference type="EMBL" id="KMO35289.1"/>
    </source>
</evidence>
<dbReference type="GO" id="GO:0018104">
    <property type="term" value="P:peptidoglycan-protein cross-linking"/>
    <property type="evidence" value="ECO:0007669"/>
    <property type="project" value="TreeGrafter"/>
</dbReference>
<evidence type="ECO:0000259" key="10">
    <source>
        <dbReference type="PROSITE" id="PS52029"/>
    </source>
</evidence>
<evidence type="ECO:0000256" key="7">
    <source>
        <dbReference type="ARBA" id="ARBA00022984"/>
    </source>
</evidence>
<feature type="active site" description="Nucleophile" evidence="9">
    <location>
        <position position="24"/>
    </location>
</feature>
<sequence>KDTLYRIHGTNEPERIGQAASSGCIRMRNIDVVDLYNRVGADAKVIVR</sequence>
<dbReference type="PATRIC" id="fig|270351.6.peg.7452"/>
<dbReference type="Gene3D" id="2.40.440.10">
    <property type="entry name" value="L,D-transpeptidase catalytic domain-like"/>
    <property type="match status" value="1"/>
</dbReference>
<dbReference type="UniPathway" id="UPA00219"/>
<feature type="non-terminal residue" evidence="11">
    <location>
        <position position="1"/>
    </location>
</feature>
<gene>
    <name evidence="11" type="ORF">VP06_12400</name>
</gene>
<dbReference type="PANTHER" id="PTHR30582:SF24">
    <property type="entry name" value="L,D-TRANSPEPTIDASE ERFK_SRFK-RELATED"/>
    <property type="match status" value="1"/>
</dbReference>
<protein>
    <submittedName>
        <fullName evidence="11">ErfK/YbiS/YcfS/YnhG family protein</fullName>
    </submittedName>
</protein>
<organism evidence="11 12">
    <name type="scientific">Methylobacterium aquaticum</name>
    <dbReference type="NCBI Taxonomy" id="270351"/>
    <lineage>
        <taxon>Bacteria</taxon>
        <taxon>Pseudomonadati</taxon>
        <taxon>Pseudomonadota</taxon>
        <taxon>Alphaproteobacteria</taxon>
        <taxon>Hyphomicrobiales</taxon>
        <taxon>Methylobacteriaceae</taxon>
        <taxon>Methylobacterium</taxon>
    </lineage>
</organism>
<dbReference type="SUPFAM" id="SSF141523">
    <property type="entry name" value="L,D-transpeptidase catalytic domain-like"/>
    <property type="match status" value="1"/>
</dbReference>
<comment type="pathway">
    <text evidence="1 9">Cell wall biogenesis; peptidoglycan biosynthesis.</text>
</comment>
<evidence type="ECO:0000256" key="3">
    <source>
        <dbReference type="ARBA" id="ARBA00022676"/>
    </source>
</evidence>
<evidence type="ECO:0000313" key="12">
    <source>
        <dbReference type="Proteomes" id="UP000035929"/>
    </source>
</evidence>
<comment type="similarity">
    <text evidence="2">Belongs to the YkuD family.</text>
</comment>
<keyword evidence="6 9" id="KW-0133">Cell shape</keyword>
<dbReference type="Proteomes" id="UP000035929">
    <property type="component" value="Unassembled WGS sequence"/>
</dbReference>
<evidence type="ECO:0000256" key="5">
    <source>
        <dbReference type="ARBA" id="ARBA00022801"/>
    </source>
</evidence>
<evidence type="ECO:0000256" key="9">
    <source>
        <dbReference type="PROSITE-ProRule" id="PRU01373"/>
    </source>
</evidence>
<keyword evidence="5" id="KW-0378">Hydrolase</keyword>
<evidence type="ECO:0000256" key="8">
    <source>
        <dbReference type="ARBA" id="ARBA00023316"/>
    </source>
</evidence>
<feature type="active site" description="Proton donor/acceptor" evidence="9">
    <location>
        <position position="8"/>
    </location>
</feature>
<evidence type="ECO:0000256" key="6">
    <source>
        <dbReference type="ARBA" id="ARBA00022960"/>
    </source>
</evidence>
<dbReference type="InterPro" id="IPR050979">
    <property type="entry name" value="LD-transpeptidase"/>
</dbReference>
<dbReference type="RefSeq" id="WP_048464077.1">
    <property type="nucleotide sequence ID" value="NZ_LABX01000090.1"/>
</dbReference>
<proteinExistence type="inferred from homology"/>
<evidence type="ECO:0000256" key="1">
    <source>
        <dbReference type="ARBA" id="ARBA00004752"/>
    </source>
</evidence>
<evidence type="ECO:0000256" key="2">
    <source>
        <dbReference type="ARBA" id="ARBA00005992"/>
    </source>
</evidence>
<keyword evidence="7 9" id="KW-0573">Peptidoglycan synthesis</keyword>
<dbReference type="AlphaFoldDB" id="A0A0J6SNP4"/>
<name>A0A0J6SNP4_9HYPH</name>
<dbReference type="InterPro" id="IPR038063">
    <property type="entry name" value="Transpep_catalytic_dom"/>
</dbReference>
<reference evidence="11 12" key="1">
    <citation type="submission" date="2015-03" db="EMBL/GenBank/DDBJ databases">
        <title>Genome sequencing of Methylobacterium aquaticum DSM16371 type strain.</title>
        <authorList>
            <person name="Chaudhry V."/>
            <person name="Patil P.B."/>
        </authorList>
    </citation>
    <scope>NUCLEOTIDE SEQUENCE [LARGE SCALE GENOMIC DNA]</scope>
    <source>
        <strain evidence="11 12">DSM 16371</strain>
    </source>
</reference>